<dbReference type="PANTHER" id="PTHR43434:SF22">
    <property type="entry name" value="PHOSPHOGLYCOLATE PHOSPHATASE"/>
    <property type="match status" value="1"/>
</dbReference>
<dbReference type="CDD" id="cd01427">
    <property type="entry name" value="HAD_like"/>
    <property type="match status" value="1"/>
</dbReference>
<dbReference type="SUPFAM" id="SSF56784">
    <property type="entry name" value="HAD-like"/>
    <property type="match status" value="2"/>
</dbReference>
<organism evidence="1 2">
    <name type="scientific">Meganyctiphanes norvegica</name>
    <name type="common">Northern krill</name>
    <name type="synonym">Thysanopoda norvegica</name>
    <dbReference type="NCBI Taxonomy" id="48144"/>
    <lineage>
        <taxon>Eukaryota</taxon>
        <taxon>Metazoa</taxon>
        <taxon>Ecdysozoa</taxon>
        <taxon>Arthropoda</taxon>
        <taxon>Crustacea</taxon>
        <taxon>Multicrustacea</taxon>
        <taxon>Malacostraca</taxon>
        <taxon>Eumalacostraca</taxon>
        <taxon>Eucarida</taxon>
        <taxon>Euphausiacea</taxon>
        <taxon>Euphausiidae</taxon>
        <taxon>Meganyctiphanes</taxon>
    </lineage>
</organism>
<dbReference type="SFLD" id="SFLDG01129">
    <property type="entry name" value="C1.5:_HAD__Beta-PGM__Phosphata"/>
    <property type="match status" value="1"/>
</dbReference>
<protein>
    <submittedName>
        <fullName evidence="1">Uncharacterized protein</fullName>
    </submittedName>
</protein>
<dbReference type="InterPro" id="IPR050155">
    <property type="entry name" value="HAD-like_hydrolase_sf"/>
</dbReference>
<dbReference type="PANTHER" id="PTHR43434">
    <property type="entry name" value="PHOSPHOGLYCOLATE PHOSPHATASE"/>
    <property type="match status" value="1"/>
</dbReference>
<dbReference type="GO" id="GO:0006281">
    <property type="term" value="P:DNA repair"/>
    <property type="evidence" value="ECO:0007669"/>
    <property type="project" value="TreeGrafter"/>
</dbReference>
<reference evidence="1 2" key="1">
    <citation type="submission" date="2024-05" db="EMBL/GenBank/DDBJ databases">
        <authorList>
            <person name="Wallberg A."/>
        </authorList>
    </citation>
    <scope>NUCLEOTIDE SEQUENCE [LARGE SCALE GENOMIC DNA]</scope>
</reference>
<gene>
    <name evidence="1" type="ORF">MNOR_LOCUS30978</name>
</gene>
<evidence type="ECO:0000313" key="2">
    <source>
        <dbReference type="Proteomes" id="UP001497623"/>
    </source>
</evidence>
<dbReference type="Gene3D" id="3.40.50.1000">
    <property type="entry name" value="HAD superfamily/HAD-like"/>
    <property type="match status" value="2"/>
</dbReference>
<dbReference type="InterPro" id="IPR023214">
    <property type="entry name" value="HAD_sf"/>
</dbReference>
<dbReference type="SFLD" id="SFLDS00003">
    <property type="entry name" value="Haloacid_Dehalogenase"/>
    <property type="match status" value="1"/>
</dbReference>
<proteinExistence type="predicted"/>
<comment type="caution">
    <text evidence="1">The sequence shown here is derived from an EMBL/GenBank/DDBJ whole genome shotgun (WGS) entry which is preliminary data.</text>
</comment>
<dbReference type="Proteomes" id="UP001497623">
    <property type="component" value="Unassembled WGS sequence"/>
</dbReference>
<sequence length="623" mass="69480">MSLLREVGKILLRNGQQKYRLNSLCKGGFNGALPICSTQPLTFGSRSITINSVFVPDKKNGVAQKKAKVVIFDKDGTLICVQHTWSPWARKIASKIEEHSGLPIQEKVFETIGFCSKSDKVRPGLLAEATHELIQDALTELLVKEGISEADARVMLHDIWGEGMDDKSNIRSITDTRTLFKILKDKDVKIAICTADSRKETENTLKSMGVSEYVDIVVCGDDVNTKPKPAPHNAYLICDELGIDPSEAVMVGDTKADVGMGKAAKLGWNVGVLSGVGETTDLYPAATNIIESVTDLLPIILPKQDWQSCYHYSPDERILVEPSHLEAPTVGEDLSQPMKSNYSCVIFDLHGTILCTHSKYSEWLDVFCTKLEITSKLNLREQIYERLGLCKETNKIKRGLLNDGSYQEIKGAIVELVHQQGLSFSESVLLVNKIWKKCHPLLKEPPKVLHKNLKYFFKTLKKNGVKIAISTRDVREIALSDLNNMNVLNYVDMIVCGDDPYIFSKESDKTKLILEELNVIPSETMLVADDIDDFSLSLQQEEFRSLKRIGVLTGVGTMNDLSSYAHHVVPTVNHVFDHIFPENENSHELSQNNENEIISKIQKLNMSLFSATRRSPMSGSLSG</sequence>
<evidence type="ECO:0000313" key="1">
    <source>
        <dbReference type="EMBL" id="CAL4152591.1"/>
    </source>
</evidence>
<dbReference type="InterPro" id="IPR023198">
    <property type="entry name" value="PGP-like_dom2"/>
</dbReference>
<dbReference type="InterPro" id="IPR036412">
    <property type="entry name" value="HAD-like_sf"/>
</dbReference>
<name>A0AAV2S1G5_MEGNR</name>
<keyword evidence="2" id="KW-1185">Reference proteome</keyword>
<dbReference type="Gene3D" id="1.10.150.240">
    <property type="entry name" value="Putative phosphatase, domain 2"/>
    <property type="match status" value="1"/>
</dbReference>
<dbReference type="EMBL" id="CAXKWB010038916">
    <property type="protein sequence ID" value="CAL4152591.1"/>
    <property type="molecule type" value="Genomic_DNA"/>
</dbReference>
<dbReference type="GO" id="GO:0008967">
    <property type="term" value="F:phosphoglycolate phosphatase activity"/>
    <property type="evidence" value="ECO:0007669"/>
    <property type="project" value="TreeGrafter"/>
</dbReference>
<dbReference type="Pfam" id="PF00702">
    <property type="entry name" value="Hydrolase"/>
    <property type="match status" value="2"/>
</dbReference>
<dbReference type="AlphaFoldDB" id="A0AAV2S1G5"/>
<feature type="non-terminal residue" evidence="1">
    <location>
        <position position="623"/>
    </location>
</feature>
<accession>A0AAV2S1G5</accession>